<dbReference type="InterPro" id="IPR026992">
    <property type="entry name" value="DIOX_N"/>
</dbReference>
<keyword evidence="3" id="KW-0560">Oxidoreductase</keyword>
<proteinExistence type="evidence at transcript level"/>
<dbReference type="InterPro" id="IPR005123">
    <property type="entry name" value="Oxoglu/Fe-dep_dioxygenase_dom"/>
</dbReference>
<dbReference type="InterPro" id="IPR027443">
    <property type="entry name" value="IPNS-like_sf"/>
</dbReference>
<dbReference type="InterPro" id="IPR050231">
    <property type="entry name" value="Iron_ascorbate_oxido_reductase"/>
</dbReference>
<sequence length="310" mass="35077">MASTAPLRLPVIDLSMKNLKPGTTSWNSVRTQVREALEEYGCFEAVIDAVSPELQKAVCNKGHELLNLPLETKMLNGNKPEYDGFTSIPNLNEGMGIGKITDLENVERFTNLMWPEGNKDFCETVHSYGKQLAEVDHMLKRMVFESFGMEKHFDSFCESTNYLLHFMRYQQPGKDGRSPALSLHKDKSIFTIVNQNDVKGLEFETKDGEWILPTADNHIVLLGDCFMAWSNGRLHSPLHRVTLVANQERLSTSSFSFPKDIIETPAELVDEEHPLLFNPFEITELLAYCFTKEGAKAVCDLKQYKAYTGA</sequence>
<dbReference type="GO" id="GO:0051213">
    <property type="term" value="F:dioxygenase activity"/>
    <property type="evidence" value="ECO:0007669"/>
    <property type="project" value="UniProtKB-KW"/>
</dbReference>
<feature type="domain" description="Fe2OG dioxygenase" evidence="4">
    <location>
        <begin position="159"/>
        <end position="258"/>
    </location>
</feature>
<protein>
    <submittedName>
        <fullName evidence="5">2-oxoglutarate-dependent dioxygenase</fullName>
    </submittedName>
</protein>
<keyword evidence="5" id="KW-0223">Dioxygenase</keyword>
<name>A0A8K1TAH2_SINHE</name>
<dbReference type="Pfam" id="PF14226">
    <property type="entry name" value="DIOX_N"/>
    <property type="match status" value="1"/>
</dbReference>
<dbReference type="Pfam" id="PF03171">
    <property type="entry name" value="2OG-FeII_Oxy"/>
    <property type="match status" value="1"/>
</dbReference>
<dbReference type="PROSITE" id="PS51471">
    <property type="entry name" value="FE2OG_OXY"/>
    <property type="match status" value="1"/>
</dbReference>
<dbReference type="InterPro" id="IPR044861">
    <property type="entry name" value="IPNS-like_FE2OG_OXY"/>
</dbReference>
<dbReference type="SUPFAM" id="SSF51197">
    <property type="entry name" value="Clavaminate synthase-like"/>
    <property type="match status" value="1"/>
</dbReference>
<dbReference type="GO" id="GO:0046872">
    <property type="term" value="F:metal ion binding"/>
    <property type="evidence" value="ECO:0007669"/>
    <property type="project" value="UniProtKB-KW"/>
</dbReference>
<dbReference type="AlphaFoldDB" id="A0A8K1TAH2"/>
<dbReference type="Gene3D" id="2.60.120.330">
    <property type="entry name" value="B-lactam Antibiotic, Isopenicillin N Synthase, Chain"/>
    <property type="match status" value="1"/>
</dbReference>
<evidence type="ECO:0000259" key="4">
    <source>
        <dbReference type="PROSITE" id="PS51471"/>
    </source>
</evidence>
<organism evidence="5">
    <name type="scientific">Sinopodophyllum hexandrum</name>
    <name type="common">Himalayan may apple</name>
    <name type="synonym">Podophyllum hexandrum</name>
    <dbReference type="NCBI Taxonomy" id="93608"/>
    <lineage>
        <taxon>Eukaryota</taxon>
        <taxon>Viridiplantae</taxon>
        <taxon>Streptophyta</taxon>
        <taxon>Embryophyta</taxon>
        <taxon>Tracheophyta</taxon>
        <taxon>Spermatophyta</taxon>
        <taxon>Magnoliopsida</taxon>
        <taxon>Ranunculales</taxon>
        <taxon>Berberidaceae</taxon>
        <taxon>Podophylloideae</taxon>
        <taxon>Podophylleae</taxon>
        <taxon>Sinopodophyllum</taxon>
    </lineage>
</organism>
<keyword evidence="1 3" id="KW-0479">Metal-binding</keyword>
<dbReference type="PANTHER" id="PTHR47990">
    <property type="entry name" value="2-OXOGLUTARATE (2OG) AND FE(II)-DEPENDENT OXYGENASE SUPERFAMILY PROTEIN-RELATED"/>
    <property type="match status" value="1"/>
</dbReference>
<dbReference type="EMBL" id="MW531739">
    <property type="protein sequence ID" value="UGB90588.1"/>
    <property type="molecule type" value="mRNA"/>
</dbReference>
<comment type="similarity">
    <text evidence="3">Belongs to the iron/ascorbate-dependent oxidoreductase family.</text>
</comment>
<gene>
    <name evidence="5" type="primary">2-ODD</name>
</gene>
<keyword evidence="2 3" id="KW-0408">Iron</keyword>
<evidence type="ECO:0000256" key="3">
    <source>
        <dbReference type="RuleBase" id="RU003682"/>
    </source>
</evidence>
<evidence type="ECO:0000313" key="5">
    <source>
        <dbReference type="EMBL" id="UGB90588.1"/>
    </source>
</evidence>
<evidence type="ECO:0000256" key="1">
    <source>
        <dbReference type="ARBA" id="ARBA00022723"/>
    </source>
</evidence>
<evidence type="ECO:0000256" key="2">
    <source>
        <dbReference type="ARBA" id="ARBA00023004"/>
    </source>
</evidence>
<accession>A0A8K1TAH2</accession>
<reference evidence="5" key="1">
    <citation type="submission" date="2021-01" db="EMBL/GenBank/DDBJ databases">
        <title>Molecular characterization of podophyllotoxin biosynthesis pathway in Sinopodophyllum hexandrum.</title>
        <authorList>
            <person name="Wang Y."/>
            <person name="Luo X."/>
            <person name="Hu D."/>
            <person name="Zou Z."/>
        </authorList>
    </citation>
    <scope>NUCLEOTIDE SEQUENCE</scope>
    <source>
        <tissue evidence="5">Root</tissue>
    </source>
</reference>